<dbReference type="Proteomes" id="UP000010146">
    <property type="component" value="Unassembled WGS sequence"/>
</dbReference>
<reference evidence="2" key="3">
    <citation type="submission" date="2015-02" db="EMBL/GenBank/DDBJ databases">
        <title>Genome analysis of three genomes within the thermophilic hydrogenogenic bacterial species Caldanaerobacter subterraneus.</title>
        <authorList>
            <person name="Sant'Anna F.H."/>
            <person name="Lebedinsky A."/>
            <person name="Sokolova T."/>
            <person name="Robb F.T."/>
            <person name="Gonzalez J.M."/>
        </authorList>
    </citation>
    <scope>NUCLEOTIDE SEQUENCE [LARGE SCALE GENOMIC DNA]</scope>
    <source>
        <strain evidence="2">DSM 12653</strain>
    </source>
</reference>
<gene>
    <name evidence="1" type="ORF">CDSM653_01095</name>
</gene>
<dbReference type="InterPro" id="IPR008928">
    <property type="entry name" value="6-hairpin_glycosidase_sf"/>
</dbReference>
<comment type="caution">
    <text evidence="1">The sequence shown here is derived from an EMBL/GenBank/DDBJ whole genome shotgun (WGS) entry which is preliminary data.</text>
</comment>
<reference evidence="1 2" key="2">
    <citation type="journal article" date="2015" name="BMC Genomics">
        <title>Analysis of three genomes within the thermophilic bacterial species Caldanaerobacter subterraneus with a focus on carbon monoxide dehydrogenase evolution and hydrolase diversity.</title>
        <authorList>
            <person name="Sant'Anna F.H."/>
            <person name="Lebedinsky A.V."/>
            <person name="Sokolova T.G."/>
            <person name="Robb F.T."/>
            <person name="Gonzalez J.M."/>
        </authorList>
    </citation>
    <scope>NUCLEOTIDE SEQUENCE [LARGE SCALE GENOMIC DNA]</scope>
    <source>
        <strain evidence="1 2">DSM 12653</strain>
    </source>
</reference>
<sequence>MTEVDGKPIFAWSTDGKENYKLYNDPPGNLGLIYYYESVDYKDEIFKNTIEYYYSPRYKYFLRMPK</sequence>
<evidence type="ECO:0000313" key="1">
    <source>
        <dbReference type="EMBL" id="KKC29866.1"/>
    </source>
</evidence>
<accession>A0A0F5PN76</accession>
<dbReference type="AlphaFoldDB" id="A0A0F5PN76"/>
<dbReference type="SUPFAM" id="SSF48208">
    <property type="entry name" value="Six-hairpin glycosidases"/>
    <property type="match status" value="1"/>
</dbReference>
<evidence type="ECO:0000313" key="2">
    <source>
        <dbReference type="Proteomes" id="UP000010146"/>
    </source>
</evidence>
<reference evidence="1 2" key="1">
    <citation type="submission" date="2008-07" db="EMBL/GenBank/DDBJ databases">
        <authorList>
            <person name="Gonzalez J."/>
            <person name="Sokolova T."/>
            <person name="Ferriera S."/>
            <person name="Johnson J."/>
            <person name="Kravitz S."/>
            <person name="Beeson K."/>
            <person name="Sutton G."/>
            <person name="Rogers Y.-H."/>
            <person name="Friedman R."/>
            <person name="Frazier M."/>
            <person name="Venter J.C."/>
        </authorList>
    </citation>
    <scope>NUCLEOTIDE SEQUENCE [LARGE SCALE GENOMIC DNA]</scope>
    <source>
        <strain evidence="1 2">DSM 12653</strain>
    </source>
</reference>
<proteinExistence type="predicted"/>
<dbReference type="InterPro" id="IPR012341">
    <property type="entry name" value="6hp_glycosidase-like_sf"/>
</dbReference>
<dbReference type="EMBL" id="ABXP02000066">
    <property type="protein sequence ID" value="KKC29866.1"/>
    <property type="molecule type" value="Genomic_DNA"/>
</dbReference>
<protein>
    <submittedName>
        <fullName evidence="1">Uncharacterized protein</fullName>
    </submittedName>
</protein>
<name>A0A0F5PN76_9THEO</name>
<dbReference type="GO" id="GO:0005975">
    <property type="term" value="P:carbohydrate metabolic process"/>
    <property type="evidence" value="ECO:0007669"/>
    <property type="project" value="InterPro"/>
</dbReference>
<dbReference type="Gene3D" id="1.50.10.10">
    <property type="match status" value="1"/>
</dbReference>
<organism evidence="1 2">
    <name type="scientific">Caldanaerobacter subterraneus subsp. pacificus DSM 12653</name>
    <dbReference type="NCBI Taxonomy" id="391606"/>
    <lineage>
        <taxon>Bacteria</taxon>
        <taxon>Bacillati</taxon>
        <taxon>Bacillota</taxon>
        <taxon>Clostridia</taxon>
        <taxon>Thermoanaerobacterales</taxon>
        <taxon>Thermoanaerobacteraceae</taxon>
        <taxon>Caldanaerobacter</taxon>
    </lineage>
</organism>